<evidence type="ECO:0000313" key="7">
    <source>
        <dbReference type="Proteomes" id="UP001236014"/>
    </source>
</evidence>
<dbReference type="NCBIfam" id="TIGR02779">
    <property type="entry name" value="NHEJ_ligase_lig"/>
    <property type="match status" value="1"/>
</dbReference>
<keyword evidence="7" id="KW-1185">Reference proteome</keyword>
<dbReference type="EMBL" id="CP127294">
    <property type="protein sequence ID" value="WIX75788.1"/>
    <property type="molecule type" value="Genomic_DNA"/>
</dbReference>
<dbReference type="AlphaFoldDB" id="A0A9Y2MSD3"/>
<dbReference type="CDD" id="cd07906">
    <property type="entry name" value="Adenylation_DNA_ligase_LigD_LigC"/>
    <property type="match status" value="1"/>
</dbReference>
<dbReference type="RefSeq" id="WP_285966552.1">
    <property type="nucleotide sequence ID" value="NZ_CP127294.1"/>
</dbReference>
<dbReference type="SUPFAM" id="SSF56091">
    <property type="entry name" value="DNA ligase/mRNA capping enzyme, catalytic domain"/>
    <property type="match status" value="1"/>
</dbReference>
<name>A0A9Y2MSD3_9PSEU</name>
<evidence type="ECO:0000256" key="2">
    <source>
        <dbReference type="ARBA" id="ARBA00012727"/>
    </source>
</evidence>
<dbReference type="Gene3D" id="3.30.1490.70">
    <property type="match status" value="1"/>
</dbReference>
<dbReference type="EC" id="6.5.1.1" evidence="2"/>
<reference evidence="6 7" key="1">
    <citation type="submission" date="2023-06" db="EMBL/GenBank/DDBJ databases">
        <authorList>
            <person name="Oyuntsetseg B."/>
            <person name="Kim S.B."/>
        </authorList>
    </citation>
    <scope>NUCLEOTIDE SEQUENCE [LARGE SCALE GENOMIC DNA]</scope>
    <source>
        <strain evidence="6 7">2-15</strain>
    </source>
</reference>
<dbReference type="SUPFAM" id="SSF50249">
    <property type="entry name" value="Nucleic acid-binding proteins"/>
    <property type="match status" value="1"/>
</dbReference>
<dbReference type="GO" id="GO:0006281">
    <property type="term" value="P:DNA repair"/>
    <property type="evidence" value="ECO:0007669"/>
    <property type="project" value="InterPro"/>
</dbReference>
<evidence type="ECO:0000259" key="5">
    <source>
        <dbReference type="PROSITE" id="PS50160"/>
    </source>
</evidence>
<dbReference type="CDD" id="cd07971">
    <property type="entry name" value="OBF_DNA_ligase_LigD"/>
    <property type="match status" value="1"/>
</dbReference>
<comment type="similarity">
    <text evidence="1">Belongs to the ATP-dependent DNA ligase family.</text>
</comment>
<dbReference type="GO" id="GO:0006310">
    <property type="term" value="P:DNA recombination"/>
    <property type="evidence" value="ECO:0007669"/>
    <property type="project" value="InterPro"/>
</dbReference>
<feature type="domain" description="ATP-dependent DNA ligase family profile" evidence="5">
    <location>
        <begin position="113"/>
        <end position="238"/>
    </location>
</feature>
<evidence type="ECO:0000256" key="1">
    <source>
        <dbReference type="ARBA" id="ARBA00007572"/>
    </source>
</evidence>
<dbReference type="Gene3D" id="2.40.50.140">
    <property type="entry name" value="Nucleic acid-binding proteins"/>
    <property type="match status" value="1"/>
</dbReference>
<dbReference type="PROSITE" id="PS50160">
    <property type="entry name" value="DNA_LIGASE_A3"/>
    <property type="match status" value="1"/>
</dbReference>
<dbReference type="PANTHER" id="PTHR45674">
    <property type="entry name" value="DNA LIGASE 1/3 FAMILY MEMBER"/>
    <property type="match status" value="1"/>
</dbReference>
<dbReference type="InterPro" id="IPR012340">
    <property type="entry name" value="NA-bd_OB-fold"/>
</dbReference>
<keyword evidence="3 6" id="KW-0436">Ligase</keyword>
<dbReference type="KEGG" id="acab:QRX50_30445"/>
<dbReference type="Pfam" id="PF01068">
    <property type="entry name" value="DNA_ligase_A_M"/>
    <property type="match status" value="1"/>
</dbReference>
<evidence type="ECO:0000256" key="4">
    <source>
        <dbReference type="ARBA" id="ARBA00034003"/>
    </source>
</evidence>
<dbReference type="InterPro" id="IPR012309">
    <property type="entry name" value="DNA_ligase_ATP-dep_C"/>
</dbReference>
<gene>
    <name evidence="6" type="primary">ligD</name>
    <name evidence="6" type="ORF">QRX50_30445</name>
</gene>
<evidence type="ECO:0000313" key="6">
    <source>
        <dbReference type="EMBL" id="WIX75788.1"/>
    </source>
</evidence>
<dbReference type="PANTHER" id="PTHR45674:SF4">
    <property type="entry name" value="DNA LIGASE 1"/>
    <property type="match status" value="1"/>
</dbReference>
<proteinExistence type="inferred from homology"/>
<sequence length="333" mass="36477">MAGGAERSRVPAPIEPMLATPDGGLLRDSPDYAYEFKWDGYRSIMRVAPDGTTVLTSRNNNDFTGRFPELLGAFGDALDGRPAVLDGEIVALDEQGHPDFGLLQNHDTSARAVSFFVFDVLSLGGDSLLDATYDERRGVLETLEVPDRRLLAITPSYSHTDLSAQGMSPQDLLDVAQKMMLEGLVVKARASKYHPGRRSPEWLKHPLIRTTEVVLGGWRPGQGRRASTLGALLLGAHDPVSGDLLYLGDVGTGFTEQMLVELRETLAPLERSVSPFANVVPRDRARGAHWLAPSLVGEVVYRRLTPGDQRLRHTAWRGLRPDRVPGEVEVPSV</sequence>
<dbReference type="GO" id="GO:0003910">
    <property type="term" value="F:DNA ligase (ATP) activity"/>
    <property type="evidence" value="ECO:0007669"/>
    <property type="project" value="UniProtKB-EC"/>
</dbReference>
<dbReference type="Pfam" id="PF04679">
    <property type="entry name" value="DNA_ligase_A_C"/>
    <property type="match status" value="1"/>
</dbReference>
<accession>A0A9Y2MSD3</accession>
<evidence type="ECO:0000256" key="3">
    <source>
        <dbReference type="ARBA" id="ARBA00022598"/>
    </source>
</evidence>
<dbReference type="InterPro" id="IPR012310">
    <property type="entry name" value="DNA_ligase_ATP-dep_cent"/>
</dbReference>
<comment type="catalytic activity">
    <reaction evidence="4">
        <text>ATP + (deoxyribonucleotide)n-3'-hydroxyl + 5'-phospho-(deoxyribonucleotide)m = (deoxyribonucleotide)n+m + AMP + diphosphate.</text>
        <dbReference type="EC" id="6.5.1.1"/>
    </reaction>
</comment>
<protein>
    <recommendedName>
        <fullName evidence="2">DNA ligase (ATP)</fullName>
        <ecNumber evidence="2">6.5.1.1</ecNumber>
    </recommendedName>
</protein>
<dbReference type="Proteomes" id="UP001236014">
    <property type="component" value="Chromosome"/>
</dbReference>
<dbReference type="InterPro" id="IPR050191">
    <property type="entry name" value="ATP-dep_DNA_ligase"/>
</dbReference>
<dbReference type="Gene3D" id="3.30.470.30">
    <property type="entry name" value="DNA ligase/mRNA capping enzyme"/>
    <property type="match status" value="1"/>
</dbReference>
<organism evidence="6 7">
    <name type="scientific">Amycolatopsis carbonis</name>
    <dbReference type="NCBI Taxonomy" id="715471"/>
    <lineage>
        <taxon>Bacteria</taxon>
        <taxon>Bacillati</taxon>
        <taxon>Actinomycetota</taxon>
        <taxon>Actinomycetes</taxon>
        <taxon>Pseudonocardiales</taxon>
        <taxon>Pseudonocardiaceae</taxon>
        <taxon>Amycolatopsis</taxon>
    </lineage>
</organism>
<dbReference type="InterPro" id="IPR014146">
    <property type="entry name" value="LigD_ligase_dom"/>
</dbReference>
<dbReference type="GO" id="GO:0005524">
    <property type="term" value="F:ATP binding"/>
    <property type="evidence" value="ECO:0007669"/>
    <property type="project" value="InterPro"/>
</dbReference>